<dbReference type="Gene3D" id="2.102.10.10">
    <property type="entry name" value="Rieske [2Fe-2S] iron-sulphur domain"/>
    <property type="match status" value="1"/>
</dbReference>
<dbReference type="Pfam" id="PF00355">
    <property type="entry name" value="Rieske"/>
    <property type="match status" value="1"/>
</dbReference>
<protein>
    <submittedName>
        <fullName evidence="8">Rieske (2Fe-2S) protein</fullName>
    </submittedName>
</protein>
<keyword evidence="3" id="KW-0408">Iron</keyword>
<dbReference type="RefSeq" id="WP_406699905.1">
    <property type="nucleotide sequence ID" value="NZ_CP155447.1"/>
</dbReference>
<evidence type="ECO:0000313" key="8">
    <source>
        <dbReference type="EMBL" id="XBH07059.1"/>
    </source>
</evidence>
<sequence>MSAHDPDQPRSYPDGRPLADQPQWRKDFPTDVPEDDYVGRREFTKFLVLTSGAFVAGQCWIAGASLVRKDGPYPEKSIARLDDVPVGGVVEFRYADDEPCILVRLAEDKLVAYGQKCPHLACAVIPRPDHGDIFCPCHNGHFEIEHGRPIAGPPRRPLPRVTLEVRDGTVYATGWELRTT</sequence>
<gene>
    <name evidence="8" type="ORF">V5E97_13760</name>
</gene>
<organism evidence="8">
    <name type="scientific">Singulisphaera sp. Ch08</name>
    <dbReference type="NCBI Taxonomy" id="3120278"/>
    <lineage>
        <taxon>Bacteria</taxon>
        <taxon>Pseudomonadati</taxon>
        <taxon>Planctomycetota</taxon>
        <taxon>Planctomycetia</taxon>
        <taxon>Isosphaerales</taxon>
        <taxon>Isosphaeraceae</taxon>
        <taxon>Singulisphaera</taxon>
    </lineage>
</organism>
<reference evidence="8" key="1">
    <citation type="submission" date="2024-05" db="EMBL/GenBank/DDBJ databases">
        <title>Planctomycetes of the genus Singulisphaera possess chitinolytic capabilities.</title>
        <authorList>
            <person name="Ivanova A."/>
        </authorList>
    </citation>
    <scope>NUCLEOTIDE SEQUENCE</scope>
    <source>
        <strain evidence="8">Ch08T</strain>
    </source>
</reference>
<dbReference type="InterPro" id="IPR017941">
    <property type="entry name" value="Rieske_2Fe-2S"/>
</dbReference>
<keyword evidence="1" id="KW-0001">2Fe-2S</keyword>
<evidence type="ECO:0000256" key="4">
    <source>
        <dbReference type="ARBA" id="ARBA00023014"/>
    </source>
</evidence>
<keyword evidence="2" id="KW-0479">Metal-binding</keyword>
<dbReference type="PANTHER" id="PTHR10134">
    <property type="entry name" value="CYTOCHROME B-C1 COMPLEX SUBUNIT RIESKE, MITOCHONDRIAL"/>
    <property type="match status" value="1"/>
</dbReference>
<feature type="region of interest" description="Disordered" evidence="6">
    <location>
        <begin position="1"/>
        <end position="31"/>
    </location>
</feature>
<dbReference type="InterPro" id="IPR014349">
    <property type="entry name" value="Rieske_Fe-S_prot"/>
</dbReference>
<proteinExistence type="predicted"/>
<name>A0AAU7CPZ2_9BACT</name>
<dbReference type="EMBL" id="CP155447">
    <property type="protein sequence ID" value="XBH07059.1"/>
    <property type="molecule type" value="Genomic_DNA"/>
</dbReference>
<evidence type="ECO:0000256" key="5">
    <source>
        <dbReference type="ARBA" id="ARBA00023157"/>
    </source>
</evidence>
<dbReference type="GO" id="GO:0046872">
    <property type="term" value="F:metal ion binding"/>
    <property type="evidence" value="ECO:0007669"/>
    <property type="project" value="UniProtKB-KW"/>
</dbReference>
<dbReference type="AlphaFoldDB" id="A0AAU7CPZ2"/>
<dbReference type="InterPro" id="IPR036922">
    <property type="entry name" value="Rieske_2Fe-2S_sf"/>
</dbReference>
<dbReference type="CDD" id="cd03467">
    <property type="entry name" value="Rieske"/>
    <property type="match status" value="1"/>
</dbReference>
<keyword evidence="5" id="KW-1015">Disulfide bond</keyword>
<dbReference type="GO" id="GO:0051537">
    <property type="term" value="F:2 iron, 2 sulfur cluster binding"/>
    <property type="evidence" value="ECO:0007669"/>
    <property type="project" value="UniProtKB-KW"/>
</dbReference>
<dbReference type="SUPFAM" id="SSF50022">
    <property type="entry name" value="ISP domain"/>
    <property type="match status" value="1"/>
</dbReference>
<evidence type="ECO:0000256" key="6">
    <source>
        <dbReference type="SAM" id="MobiDB-lite"/>
    </source>
</evidence>
<evidence type="ECO:0000259" key="7">
    <source>
        <dbReference type="PROSITE" id="PS51296"/>
    </source>
</evidence>
<dbReference type="PROSITE" id="PS51296">
    <property type="entry name" value="RIESKE"/>
    <property type="match status" value="1"/>
</dbReference>
<accession>A0AAU7CPZ2</accession>
<keyword evidence="4" id="KW-0411">Iron-sulfur</keyword>
<evidence type="ECO:0000256" key="3">
    <source>
        <dbReference type="ARBA" id="ARBA00023004"/>
    </source>
</evidence>
<evidence type="ECO:0000256" key="1">
    <source>
        <dbReference type="ARBA" id="ARBA00022714"/>
    </source>
</evidence>
<evidence type="ECO:0000256" key="2">
    <source>
        <dbReference type="ARBA" id="ARBA00022723"/>
    </source>
</evidence>
<feature type="domain" description="Rieske" evidence="7">
    <location>
        <begin position="76"/>
        <end position="172"/>
    </location>
</feature>